<dbReference type="PANTHER" id="PTHR11575:SF24">
    <property type="entry name" value="5'-NUCLEOTIDASE"/>
    <property type="match status" value="1"/>
</dbReference>
<name>A0A7C5I4V9_UNCW3</name>
<gene>
    <name evidence="1" type="ORF">ENL41_02525</name>
</gene>
<dbReference type="PANTHER" id="PTHR11575">
    <property type="entry name" value="5'-NUCLEOTIDASE-RELATED"/>
    <property type="match status" value="1"/>
</dbReference>
<sequence>MKIVLFFSLLVGFIPENVKKVELIFTNNIEGVFSRTKATWINPDFPPPVGGKGSFLTFLKEERKKAIEENISLFLFDAGNFTGGFITGENLPLEETIKYFKEAKYDVINLGVREFILPYTQENGSLSLEAYIKSLETPCVSSNIRLEKEPDKAPSFVKPYLILKKNGIKIGVFGLVNENLPFFALEKNIKGLLVTREKETARKMVKRLKDEGVDIIVLLSSLGYYRDIFLAEDVPGIDVICGGFDGPGLRYAYVDSLNHTIIMRNYSGFSQAGKLILYLDPATKEILNFEFQAISLLEEEIPIEE</sequence>
<evidence type="ECO:0008006" key="2">
    <source>
        <dbReference type="Google" id="ProtNLM"/>
    </source>
</evidence>
<evidence type="ECO:0000313" key="1">
    <source>
        <dbReference type="EMBL" id="HHF58281.1"/>
    </source>
</evidence>
<reference evidence="1" key="1">
    <citation type="journal article" date="2020" name="mSystems">
        <title>Genome- and Community-Level Interaction Insights into Carbon Utilization and Element Cycling Functions of Hydrothermarchaeota in Hydrothermal Sediment.</title>
        <authorList>
            <person name="Zhou Z."/>
            <person name="Liu Y."/>
            <person name="Xu W."/>
            <person name="Pan J."/>
            <person name="Luo Z.H."/>
            <person name="Li M."/>
        </authorList>
    </citation>
    <scope>NUCLEOTIDE SEQUENCE [LARGE SCALE GENOMIC DNA]</scope>
    <source>
        <strain evidence="1">HyVt-94</strain>
    </source>
</reference>
<comment type="caution">
    <text evidence="1">The sequence shown here is derived from an EMBL/GenBank/DDBJ whole genome shotgun (WGS) entry which is preliminary data.</text>
</comment>
<dbReference type="GO" id="GO:0009166">
    <property type="term" value="P:nucleotide catabolic process"/>
    <property type="evidence" value="ECO:0007669"/>
    <property type="project" value="InterPro"/>
</dbReference>
<dbReference type="GO" id="GO:0016787">
    <property type="term" value="F:hydrolase activity"/>
    <property type="evidence" value="ECO:0007669"/>
    <property type="project" value="InterPro"/>
</dbReference>
<dbReference type="Proteomes" id="UP000886014">
    <property type="component" value="Unassembled WGS sequence"/>
</dbReference>
<proteinExistence type="predicted"/>
<dbReference type="EMBL" id="DRTV01000179">
    <property type="protein sequence ID" value="HHF58281.1"/>
    <property type="molecule type" value="Genomic_DNA"/>
</dbReference>
<dbReference type="Gene3D" id="3.60.21.10">
    <property type="match status" value="1"/>
</dbReference>
<dbReference type="InterPro" id="IPR029052">
    <property type="entry name" value="Metallo-depent_PP-like"/>
</dbReference>
<dbReference type="InterPro" id="IPR006179">
    <property type="entry name" value="5_nucleotidase/apyrase"/>
</dbReference>
<dbReference type="SUPFAM" id="SSF56300">
    <property type="entry name" value="Metallo-dependent phosphatases"/>
    <property type="match status" value="1"/>
</dbReference>
<dbReference type="AlphaFoldDB" id="A0A7C5I4V9"/>
<accession>A0A7C5I4V9</accession>
<protein>
    <recommendedName>
        <fullName evidence="2">Bifunctional metallophosphatase/5'-nucleotidase</fullName>
    </recommendedName>
</protein>
<organism evidence="1">
    <name type="scientific">candidate division WOR-3 bacterium</name>
    <dbReference type="NCBI Taxonomy" id="2052148"/>
    <lineage>
        <taxon>Bacteria</taxon>
        <taxon>Bacteria division WOR-3</taxon>
    </lineage>
</organism>